<name>A0A8T0AVN1_SILME</name>
<sequence length="76" mass="8656">MTQANFKTDMKDISGPNRALGHHLAFLDSSNTMHDGSINLDEATLIEKPLEWMKVKRNQADKEKSFELGHRIDFSP</sequence>
<evidence type="ECO:0000313" key="1">
    <source>
        <dbReference type="EMBL" id="KAF7696198.1"/>
    </source>
</evidence>
<reference evidence="1" key="1">
    <citation type="submission" date="2020-08" db="EMBL/GenBank/DDBJ databases">
        <title>Chromosome-level assembly of Southern catfish (Silurus meridionalis) provides insights into visual adaptation to the nocturnal and benthic lifestyles.</title>
        <authorList>
            <person name="Zhang Y."/>
            <person name="Wang D."/>
            <person name="Peng Z."/>
        </authorList>
    </citation>
    <scope>NUCLEOTIDE SEQUENCE</scope>
    <source>
        <strain evidence="1">SWU-2019-XX</strain>
        <tissue evidence="1">Muscle</tissue>
    </source>
</reference>
<accession>A0A8T0AVN1</accession>
<proteinExistence type="predicted"/>
<gene>
    <name evidence="1" type="ORF">HF521_006292</name>
</gene>
<evidence type="ECO:0000313" key="2">
    <source>
        <dbReference type="Proteomes" id="UP000606274"/>
    </source>
</evidence>
<keyword evidence="2" id="KW-1185">Reference proteome</keyword>
<dbReference type="EMBL" id="JABFDY010000016">
    <property type="protein sequence ID" value="KAF7696198.1"/>
    <property type="molecule type" value="Genomic_DNA"/>
</dbReference>
<protein>
    <submittedName>
        <fullName evidence="1">Uncharacterized protein</fullName>
    </submittedName>
</protein>
<dbReference type="AlphaFoldDB" id="A0A8T0AVN1"/>
<dbReference type="Proteomes" id="UP000606274">
    <property type="component" value="Unassembled WGS sequence"/>
</dbReference>
<organism evidence="1 2">
    <name type="scientific">Silurus meridionalis</name>
    <name type="common">Southern catfish</name>
    <name type="synonym">Silurus soldatovi meridionalis</name>
    <dbReference type="NCBI Taxonomy" id="175797"/>
    <lineage>
        <taxon>Eukaryota</taxon>
        <taxon>Metazoa</taxon>
        <taxon>Chordata</taxon>
        <taxon>Craniata</taxon>
        <taxon>Vertebrata</taxon>
        <taxon>Euteleostomi</taxon>
        <taxon>Actinopterygii</taxon>
        <taxon>Neopterygii</taxon>
        <taxon>Teleostei</taxon>
        <taxon>Ostariophysi</taxon>
        <taxon>Siluriformes</taxon>
        <taxon>Siluridae</taxon>
        <taxon>Silurus</taxon>
    </lineage>
</organism>
<comment type="caution">
    <text evidence="1">The sequence shown here is derived from an EMBL/GenBank/DDBJ whole genome shotgun (WGS) entry which is preliminary data.</text>
</comment>